<organism evidence="5 6">
    <name type="scientific">Aspergillus vadensis (strain CBS 113365 / IMI 142717 / IBT 24658)</name>
    <dbReference type="NCBI Taxonomy" id="1448311"/>
    <lineage>
        <taxon>Eukaryota</taxon>
        <taxon>Fungi</taxon>
        <taxon>Dikarya</taxon>
        <taxon>Ascomycota</taxon>
        <taxon>Pezizomycotina</taxon>
        <taxon>Eurotiomycetes</taxon>
        <taxon>Eurotiomycetidae</taxon>
        <taxon>Eurotiales</taxon>
        <taxon>Aspergillaceae</taxon>
        <taxon>Aspergillus</taxon>
        <taxon>Aspergillus subgen. Circumdati</taxon>
    </lineage>
</organism>
<accession>A0A319C844</accession>
<keyword evidence="3 4" id="KW-0408">Iron</keyword>
<evidence type="ECO:0000256" key="3">
    <source>
        <dbReference type="PIRSR" id="PIRSR610300-51"/>
    </source>
</evidence>
<feature type="binding site" evidence="3">
    <location>
        <position position="62"/>
    </location>
    <ligand>
        <name>Fe cation</name>
        <dbReference type="ChEBI" id="CHEBI:24875"/>
        <note>catalytic</note>
    </ligand>
</feature>
<dbReference type="Proteomes" id="UP000248405">
    <property type="component" value="Unassembled WGS sequence"/>
</dbReference>
<evidence type="ECO:0000256" key="2">
    <source>
        <dbReference type="ARBA" id="ARBA00013133"/>
    </source>
</evidence>
<keyword evidence="6" id="KW-1185">Reference proteome</keyword>
<sequence length="185" mass="21432">MPGYWGYEKLRMKCTNPDDPDPAELVLKYLRVTIGSNKGNSPGIPYVMEIWPPGHRSVIHDHGKACAVIRVLSGTINCTWYDSLDTEGGPRRLGNTAEFREGQVTWLGENHYQVHSLENRTQQTCITLQCYEFAENDNIHDENFWYIDRVRGKKRAWPPTSDCTFADFYNIMRRERDADRNLMDG</sequence>
<dbReference type="EMBL" id="KZ821640">
    <property type="protein sequence ID" value="PYH64912.1"/>
    <property type="molecule type" value="Genomic_DNA"/>
</dbReference>
<keyword evidence="3 4" id="KW-0479">Metal-binding</keyword>
<gene>
    <name evidence="5" type="ORF">BO88DRAFT_418827</name>
</gene>
<dbReference type="CDD" id="cd10548">
    <property type="entry name" value="cupin_CDO"/>
    <property type="match status" value="1"/>
</dbReference>
<dbReference type="InterPro" id="IPR014710">
    <property type="entry name" value="RmlC-like_jellyroll"/>
</dbReference>
<evidence type="ECO:0000256" key="4">
    <source>
        <dbReference type="RuleBase" id="RU366010"/>
    </source>
</evidence>
<dbReference type="OrthoDB" id="543511at2759"/>
<dbReference type="EC" id="1.13.11.20" evidence="2 4"/>
<feature type="binding site" evidence="3">
    <location>
        <position position="115"/>
    </location>
    <ligand>
        <name>Fe cation</name>
        <dbReference type="ChEBI" id="CHEBI:24875"/>
        <note>catalytic</note>
    </ligand>
</feature>
<comment type="catalytic activity">
    <reaction evidence="4">
        <text>L-cysteine + O2 = 3-sulfino-L-alanine + H(+)</text>
        <dbReference type="Rhea" id="RHEA:20441"/>
        <dbReference type="ChEBI" id="CHEBI:15378"/>
        <dbReference type="ChEBI" id="CHEBI:15379"/>
        <dbReference type="ChEBI" id="CHEBI:35235"/>
        <dbReference type="ChEBI" id="CHEBI:61085"/>
        <dbReference type="EC" id="1.13.11.20"/>
    </reaction>
</comment>
<evidence type="ECO:0000256" key="1">
    <source>
        <dbReference type="ARBA" id="ARBA00006622"/>
    </source>
</evidence>
<proteinExistence type="inferred from homology"/>
<dbReference type="GeneID" id="37212959"/>
<feature type="binding site" evidence="3">
    <location>
        <position position="60"/>
    </location>
    <ligand>
        <name>Fe cation</name>
        <dbReference type="ChEBI" id="CHEBI:24875"/>
        <note>catalytic</note>
    </ligand>
</feature>
<dbReference type="GO" id="GO:0005506">
    <property type="term" value="F:iron ion binding"/>
    <property type="evidence" value="ECO:0007669"/>
    <property type="project" value="UniProtKB-UniRule"/>
</dbReference>
<evidence type="ECO:0000313" key="5">
    <source>
        <dbReference type="EMBL" id="PYH64912.1"/>
    </source>
</evidence>
<dbReference type="SUPFAM" id="SSF51182">
    <property type="entry name" value="RmlC-like cupins"/>
    <property type="match status" value="1"/>
</dbReference>
<dbReference type="GO" id="GO:0017172">
    <property type="term" value="F:cysteine dioxygenase activity"/>
    <property type="evidence" value="ECO:0007669"/>
    <property type="project" value="UniProtKB-UniRule"/>
</dbReference>
<comment type="similarity">
    <text evidence="1 4">Belongs to the cysteine dioxygenase family.</text>
</comment>
<comment type="cofactor">
    <cofactor evidence="4">
        <name>Fe cation</name>
        <dbReference type="ChEBI" id="CHEBI:24875"/>
    </cofactor>
    <text evidence="4">Binds 1 Fe cation per subunit.</text>
</comment>
<name>A0A319C844_ASPVC</name>
<dbReference type="InterPro" id="IPR010300">
    <property type="entry name" value="CDO_1"/>
</dbReference>
<reference evidence="5" key="1">
    <citation type="submission" date="2016-12" db="EMBL/GenBank/DDBJ databases">
        <title>The genomes of Aspergillus section Nigri reveals drivers in fungal speciation.</title>
        <authorList>
            <consortium name="DOE Joint Genome Institute"/>
            <person name="Vesth T.C."/>
            <person name="Nybo J."/>
            <person name="Theobald S."/>
            <person name="Brandl J."/>
            <person name="Frisvad J.C."/>
            <person name="Nielsen K.F."/>
            <person name="Lyhne E.K."/>
            <person name="Kogle M.E."/>
            <person name="Kuo A."/>
            <person name="Riley R."/>
            <person name="Clum A."/>
            <person name="Nolan M."/>
            <person name="Lipzen A."/>
            <person name="Salamov A."/>
            <person name="Henrissat B."/>
            <person name="Wiebenga A."/>
            <person name="De Vries R.P."/>
            <person name="Grigoriev I.V."/>
            <person name="Mortensen U.H."/>
            <person name="Andersen M.R."/>
            <person name="Baker S.E."/>
        </authorList>
    </citation>
    <scope>NUCLEOTIDE SEQUENCE [LARGE SCALE GENOMIC DNA]</scope>
    <source>
        <strain evidence="5">CBS 113365</strain>
    </source>
</reference>
<protein>
    <recommendedName>
        <fullName evidence="2 4">Cysteine dioxygenase</fullName>
        <ecNumber evidence="2 4">1.13.11.20</ecNumber>
    </recommendedName>
</protein>
<keyword evidence="4" id="KW-0560">Oxidoreductase</keyword>
<dbReference type="InterPro" id="IPR011051">
    <property type="entry name" value="RmlC_Cupin_sf"/>
</dbReference>
<keyword evidence="4" id="KW-0223">Dioxygenase</keyword>
<dbReference type="AlphaFoldDB" id="A0A319C844"/>
<dbReference type="Pfam" id="PF05995">
    <property type="entry name" value="CDO_I"/>
    <property type="match status" value="1"/>
</dbReference>
<evidence type="ECO:0000313" key="6">
    <source>
        <dbReference type="Proteomes" id="UP000248405"/>
    </source>
</evidence>
<dbReference type="RefSeq" id="XP_025558706.1">
    <property type="nucleotide sequence ID" value="XM_025708367.1"/>
</dbReference>
<dbReference type="Gene3D" id="2.60.120.10">
    <property type="entry name" value="Jelly Rolls"/>
    <property type="match status" value="1"/>
</dbReference>